<reference evidence="2" key="1">
    <citation type="journal article" date="2023" name="Mol. Phylogenet. Evol.">
        <title>Genome-scale phylogeny and comparative genomics of the fungal order Sordariales.</title>
        <authorList>
            <person name="Hensen N."/>
            <person name="Bonometti L."/>
            <person name="Westerberg I."/>
            <person name="Brannstrom I.O."/>
            <person name="Guillou S."/>
            <person name="Cros-Aarteil S."/>
            <person name="Calhoun S."/>
            <person name="Haridas S."/>
            <person name="Kuo A."/>
            <person name="Mondo S."/>
            <person name="Pangilinan J."/>
            <person name="Riley R."/>
            <person name="LaButti K."/>
            <person name="Andreopoulos B."/>
            <person name="Lipzen A."/>
            <person name="Chen C."/>
            <person name="Yan M."/>
            <person name="Daum C."/>
            <person name="Ng V."/>
            <person name="Clum A."/>
            <person name="Steindorff A."/>
            <person name="Ohm R.A."/>
            <person name="Martin F."/>
            <person name="Silar P."/>
            <person name="Natvig D.O."/>
            <person name="Lalanne C."/>
            <person name="Gautier V."/>
            <person name="Ament-Velasquez S.L."/>
            <person name="Kruys A."/>
            <person name="Hutchinson M.I."/>
            <person name="Powell A.J."/>
            <person name="Barry K."/>
            <person name="Miller A.N."/>
            <person name="Grigoriev I.V."/>
            <person name="Debuchy R."/>
            <person name="Gladieux P."/>
            <person name="Hiltunen Thoren M."/>
            <person name="Johannesson H."/>
        </authorList>
    </citation>
    <scope>NUCLEOTIDE SEQUENCE</scope>
    <source>
        <strain evidence="2">CBS 103.79</strain>
    </source>
</reference>
<gene>
    <name evidence="2" type="ORF">C8A05DRAFT_46025</name>
</gene>
<organism evidence="2 3">
    <name type="scientific">Staphylotrichum tortipilum</name>
    <dbReference type="NCBI Taxonomy" id="2831512"/>
    <lineage>
        <taxon>Eukaryota</taxon>
        <taxon>Fungi</taxon>
        <taxon>Dikarya</taxon>
        <taxon>Ascomycota</taxon>
        <taxon>Pezizomycotina</taxon>
        <taxon>Sordariomycetes</taxon>
        <taxon>Sordariomycetidae</taxon>
        <taxon>Sordariales</taxon>
        <taxon>Chaetomiaceae</taxon>
        <taxon>Staphylotrichum</taxon>
    </lineage>
</organism>
<accession>A0AAN6MGC6</accession>
<feature type="compositionally biased region" description="Basic and acidic residues" evidence="1">
    <location>
        <begin position="7"/>
        <end position="25"/>
    </location>
</feature>
<feature type="region of interest" description="Disordered" evidence="1">
    <location>
        <begin position="1"/>
        <end position="142"/>
    </location>
</feature>
<protein>
    <submittedName>
        <fullName evidence="2">Uncharacterized protein</fullName>
    </submittedName>
</protein>
<evidence type="ECO:0000256" key="1">
    <source>
        <dbReference type="SAM" id="MobiDB-lite"/>
    </source>
</evidence>
<name>A0AAN6MGC6_9PEZI</name>
<sequence length="208" mass="23015">MAAFPQFERDLRSASKEWKRSKDSAAKWSQGSRHLAGVHFDRYGDPAANVPEHQLAKSRPEKRPSEHYPNLVKANPNLVKLRRNHTLPNSRFRSKLHAKGELRDGPTALDSPSTSTPPTLSSSTTLPTTPADPFLYSFDRTDSPGGPLTLEVFVKQSPNAAGKETEKLVAREYEVLDGNGEAVRGRRARAVLRGEGSREEGDEGFELL</sequence>
<feature type="compositionally biased region" description="Low complexity" evidence="1">
    <location>
        <begin position="106"/>
        <end position="133"/>
    </location>
</feature>
<keyword evidence="3" id="KW-1185">Reference proteome</keyword>
<feature type="compositionally biased region" description="Basic and acidic residues" evidence="1">
    <location>
        <begin position="54"/>
        <end position="66"/>
    </location>
</feature>
<comment type="caution">
    <text evidence="2">The sequence shown here is derived from an EMBL/GenBank/DDBJ whole genome shotgun (WGS) entry which is preliminary data.</text>
</comment>
<dbReference type="AlphaFoldDB" id="A0AAN6MGC6"/>
<dbReference type="Proteomes" id="UP001303889">
    <property type="component" value="Unassembled WGS sequence"/>
</dbReference>
<evidence type="ECO:0000313" key="3">
    <source>
        <dbReference type="Proteomes" id="UP001303889"/>
    </source>
</evidence>
<dbReference type="EMBL" id="MU855710">
    <property type="protein sequence ID" value="KAK3900054.1"/>
    <property type="molecule type" value="Genomic_DNA"/>
</dbReference>
<evidence type="ECO:0000313" key="2">
    <source>
        <dbReference type="EMBL" id="KAK3900054.1"/>
    </source>
</evidence>
<reference evidence="2" key="2">
    <citation type="submission" date="2023-05" db="EMBL/GenBank/DDBJ databases">
        <authorList>
            <consortium name="Lawrence Berkeley National Laboratory"/>
            <person name="Steindorff A."/>
            <person name="Hensen N."/>
            <person name="Bonometti L."/>
            <person name="Westerberg I."/>
            <person name="Brannstrom I.O."/>
            <person name="Guillou S."/>
            <person name="Cros-Aarteil S."/>
            <person name="Calhoun S."/>
            <person name="Haridas S."/>
            <person name="Kuo A."/>
            <person name="Mondo S."/>
            <person name="Pangilinan J."/>
            <person name="Riley R."/>
            <person name="Labutti K."/>
            <person name="Andreopoulos B."/>
            <person name="Lipzen A."/>
            <person name="Chen C."/>
            <person name="Yanf M."/>
            <person name="Daum C."/>
            <person name="Ng V."/>
            <person name="Clum A."/>
            <person name="Ohm R."/>
            <person name="Martin F."/>
            <person name="Silar P."/>
            <person name="Natvig D."/>
            <person name="Lalanne C."/>
            <person name="Gautier V."/>
            <person name="Ament-Velasquez S.L."/>
            <person name="Kruys A."/>
            <person name="Hutchinson M.I."/>
            <person name="Powell A.J."/>
            <person name="Barry K."/>
            <person name="Miller A.N."/>
            <person name="Grigoriev I.V."/>
            <person name="Debuchy R."/>
            <person name="Gladieux P."/>
            <person name="Thoren M.H."/>
            <person name="Johannesson H."/>
        </authorList>
    </citation>
    <scope>NUCLEOTIDE SEQUENCE</scope>
    <source>
        <strain evidence="2">CBS 103.79</strain>
    </source>
</reference>
<proteinExistence type="predicted"/>